<gene>
    <name evidence="2" type="ORF">SE17_32050</name>
</gene>
<sequence length="135" mass="14524">MRLVYTADLHGDAAAYRALLEWAGDNGARAVIVGGDLLPHAIALGSALATQRAFIGAELRPLLREFRARQPDCAVYLLPGNDDWAAAIATLAELEQEGLASLLHEQVFLLTHGDAPLWLAGYACVPPTPFSIKDY</sequence>
<dbReference type="GO" id="GO:0016787">
    <property type="term" value="F:hydrolase activity"/>
    <property type="evidence" value="ECO:0007669"/>
    <property type="project" value="InterPro"/>
</dbReference>
<dbReference type="Gene3D" id="3.60.21.10">
    <property type="match status" value="1"/>
</dbReference>
<name>A0A0P9D2G8_9CHLR</name>
<organism evidence="2 3">
    <name type="scientific">Kouleothrix aurantiaca</name>
    <dbReference type="NCBI Taxonomy" id="186479"/>
    <lineage>
        <taxon>Bacteria</taxon>
        <taxon>Bacillati</taxon>
        <taxon>Chloroflexota</taxon>
        <taxon>Chloroflexia</taxon>
        <taxon>Chloroflexales</taxon>
        <taxon>Roseiflexineae</taxon>
        <taxon>Roseiflexaceae</taxon>
        <taxon>Kouleothrix</taxon>
    </lineage>
</organism>
<protein>
    <submittedName>
        <fullName evidence="2">Metallophosphoesterase</fullName>
    </submittedName>
</protein>
<dbReference type="SUPFAM" id="SSF56300">
    <property type="entry name" value="Metallo-dependent phosphatases"/>
    <property type="match status" value="1"/>
</dbReference>
<dbReference type="Pfam" id="PF00149">
    <property type="entry name" value="Metallophos"/>
    <property type="match status" value="1"/>
</dbReference>
<keyword evidence="3" id="KW-1185">Reference proteome</keyword>
<dbReference type="AlphaFoldDB" id="A0A0P9D2G8"/>
<evidence type="ECO:0000313" key="2">
    <source>
        <dbReference type="EMBL" id="KPV49536.1"/>
    </source>
</evidence>
<feature type="non-terminal residue" evidence="2">
    <location>
        <position position="135"/>
    </location>
</feature>
<accession>A0A0P9D2G8</accession>
<dbReference type="Proteomes" id="UP000050509">
    <property type="component" value="Unassembled WGS sequence"/>
</dbReference>
<reference evidence="2 3" key="1">
    <citation type="submission" date="2015-09" db="EMBL/GenBank/DDBJ databases">
        <title>Draft genome sequence of Kouleothrix aurantiaca JCM 19913.</title>
        <authorList>
            <person name="Hemp J."/>
        </authorList>
    </citation>
    <scope>NUCLEOTIDE SEQUENCE [LARGE SCALE GENOMIC DNA]</scope>
    <source>
        <strain evidence="2 3">COM-B</strain>
    </source>
</reference>
<proteinExistence type="predicted"/>
<dbReference type="InterPro" id="IPR004843">
    <property type="entry name" value="Calcineurin-like_PHP"/>
</dbReference>
<dbReference type="InterPro" id="IPR029052">
    <property type="entry name" value="Metallo-depent_PP-like"/>
</dbReference>
<dbReference type="EMBL" id="LJCR01001905">
    <property type="protein sequence ID" value="KPV49536.1"/>
    <property type="molecule type" value="Genomic_DNA"/>
</dbReference>
<evidence type="ECO:0000259" key="1">
    <source>
        <dbReference type="Pfam" id="PF00149"/>
    </source>
</evidence>
<comment type="caution">
    <text evidence="2">The sequence shown here is derived from an EMBL/GenBank/DDBJ whole genome shotgun (WGS) entry which is preliminary data.</text>
</comment>
<feature type="domain" description="Calcineurin-like phosphoesterase" evidence="1">
    <location>
        <begin position="1"/>
        <end position="83"/>
    </location>
</feature>
<evidence type="ECO:0000313" key="3">
    <source>
        <dbReference type="Proteomes" id="UP000050509"/>
    </source>
</evidence>